<comment type="subcellular location">
    <subcellularLocation>
        <location evidence="1">Membrane</location>
        <topology evidence="1">Multi-pass membrane protein</topology>
    </subcellularLocation>
</comment>
<evidence type="ECO:0000313" key="9">
    <source>
        <dbReference type="Proteomes" id="UP000609121"/>
    </source>
</evidence>
<evidence type="ECO:0000256" key="2">
    <source>
        <dbReference type="ARBA" id="ARBA00006434"/>
    </source>
</evidence>
<dbReference type="Gene3D" id="1.20.1730.10">
    <property type="entry name" value="Sodium/glucose cotransporter"/>
    <property type="match status" value="1"/>
</dbReference>
<evidence type="ECO:0000256" key="6">
    <source>
        <dbReference type="RuleBase" id="RU362091"/>
    </source>
</evidence>
<dbReference type="InterPro" id="IPR038377">
    <property type="entry name" value="Na/Glc_symporter_sf"/>
</dbReference>
<feature type="transmembrane region" description="Helical" evidence="7">
    <location>
        <begin position="317"/>
        <end position="338"/>
    </location>
</feature>
<dbReference type="AlphaFoldDB" id="A0A8J6ZA11"/>
<reference evidence="8" key="1">
    <citation type="submission" date="2020-09" db="EMBL/GenBank/DDBJ databases">
        <title>A novel bacterium of genus Mangrovicoccus, isolated from South China Sea.</title>
        <authorList>
            <person name="Huang H."/>
            <person name="Mo K."/>
            <person name="Hu Y."/>
        </authorList>
    </citation>
    <scope>NUCLEOTIDE SEQUENCE</scope>
    <source>
        <strain evidence="8">HB182678</strain>
    </source>
</reference>
<keyword evidence="4 7" id="KW-1133">Transmembrane helix</keyword>
<evidence type="ECO:0000256" key="7">
    <source>
        <dbReference type="SAM" id="Phobius"/>
    </source>
</evidence>
<proteinExistence type="inferred from homology"/>
<dbReference type="PANTHER" id="PTHR11819:SF195">
    <property type="entry name" value="SODIUM_GLUCOSE COTRANSPORTER 4"/>
    <property type="match status" value="1"/>
</dbReference>
<gene>
    <name evidence="8" type="ORF">ICN82_11525</name>
</gene>
<dbReference type="EMBL" id="JACVXA010000033">
    <property type="protein sequence ID" value="MBE3638831.1"/>
    <property type="molecule type" value="Genomic_DNA"/>
</dbReference>
<evidence type="ECO:0000256" key="4">
    <source>
        <dbReference type="ARBA" id="ARBA00022989"/>
    </source>
</evidence>
<feature type="transmembrane region" description="Helical" evidence="7">
    <location>
        <begin position="124"/>
        <end position="145"/>
    </location>
</feature>
<feature type="transmembrane region" description="Helical" evidence="7">
    <location>
        <begin position="369"/>
        <end position="388"/>
    </location>
</feature>
<dbReference type="PROSITE" id="PS50283">
    <property type="entry name" value="NA_SOLUT_SYMP_3"/>
    <property type="match status" value="1"/>
</dbReference>
<dbReference type="RefSeq" id="WP_193182857.1">
    <property type="nucleotide sequence ID" value="NZ_JACVXA010000033.1"/>
</dbReference>
<feature type="transmembrane region" description="Helical" evidence="7">
    <location>
        <begin position="427"/>
        <end position="450"/>
    </location>
</feature>
<evidence type="ECO:0000313" key="8">
    <source>
        <dbReference type="EMBL" id="MBE3638831.1"/>
    </source>
</evidence>
<feature type="transmembrane region" description="Helical" evidence="7">
    <location>
        <begin position="274"/>
        <end position="297"/>
    </location>
</feature>
<feature type="transmembrane region" description="Helical" evidence="7">
    <location>
        <begin position="235"/>
        <end position="253"/>
    </location>
</feature>
<evidence type="ECO:0000256" key="3">
    <source>
        <dbReference type="ARBA" id="ARBA00022692"/>
    </source>
</evidence>
<comment type="similarity">
    <text evidence="2 6">Belongs to the sodium:solute symporter (SSF) (TC 2.A.21) family.</text>
</comment>
<dbReference type="GO" id="GO:0005412">
    <property type="term" value="F:D-glucose:sodium symporter activity"/>
    <property type="evidence" value="ECO:0007669"/>
    <property type="project" value="TreeGrafter"/>
</dbReference>
<sequence length="527" mass="56673">MEQVQSHITGLDIGVIAAYLAVVLAIGVWVSMRTKTGEDLFLAGRTLTWGAIGFSLFASNISTTTIIGLTGSAYATGIASSAFEWMSGIPLLILAFVFAPLYLKARVTTTPEWLDRRYSRRVRLYFSALTIVFTVVVETAGGLYAGGVVLTTFFPGVPLWAACIAIGLFAGGYAAAGGLKAVVYTDILQAIVLLLGCSITAFLMFRSLDFSWATVRDALPGGHLEMVKPASDEGLPWPGLFLGVWMLGFWYWITNQYVVQRVLGARSIEDAQRGALLGGLLKCIPLFIMVLPGAMAVPLLPDLAEQDMVFPVMITQILPPGLTGLVLAGLVAAIMSTVDSTLNSSSTLVVHDFVTRPEDPVAPETVRRYGTLCTLGFMLVAVIVAPLIQHAGGIWSYLQQAFSIIVPPIVAIFFLGAMSPRVSERAAFATLVTMHLLGVVLFIAGQAGIWPLHFTVTVAVMTIGACLLHWGLSVTVFPPREAPEEMLIWDRSVAMAGMRDGRGLLMDIRLWGLVLALSMAGILLAFW</sequence>
<keyword evidence="9" id="KW-1185">Reference proteome</keyword>
<feature type="transmembrane region" description="Helical" evidence="7">
    <location>
        <begin position="157"/>
        <end position="175"/>
    </location>
</feature>
<feature type="transmembrane region" description="Helical" evidence="7">
    <location>
        <begin position="456"/>
        <end position="477"/>
    </location>
</feature>
<feature type="transmembrane region" description="Helical" evidence="7">
    <location>
        <begin position="42"/>
        <end position="62"/>
    </location>
</feature>
<accession>A0A8J6ZA11</accession>
<evidence type="ECO:0000256" key="1">
    <source>
        <dbReference type="ARBA" id="ARBA00004141"/>
    </source>
</evidence>
<dbReference type="NCBIfam" id="TIGR00813">
    <property type="entry name" value="sss"/>
    <property type="match status" value="1"/>
</dbReference>
<feature type="transmembrane region" description="Helical" evidence="7">
    <location>
        <begin position="6"/>
        <end position="30"/>
    </location>
</feature>
<dbReference type="Pfam" id="PF00474">
    <property type="entry name" value="SSF"/>
    <property type="match status" value="1"/>
</dbReference>
<feature type="transmembrane region" description="Helical" evidence="7">
    <location>
        <begin position="394"/>
        <end position="415"/>
    </location>
</feature>
<name>A0A8J6ZA11_9RHOB</name>
<feature type="transmembrane region" description="Helical" evidence="7">
    <location>
        <begin position="187"/>
        <end position="205"/>
    </location>
</feature>
<comment type="caution">
    <text evidence="8">The sequence shown here is derived from an EMBL/GenBank/DDBJ whole genome shotgun (WGS) entry which is preliminary data.</text>
</comment>
<organism evidence="8 9">
    <name type="scientific">Mangrovicoccus algicola</name>
    <dbReference type="NCBI Taxonomy" id="2771008"/>
    <lineage>
        <taxon>Bacteria</taxon>
        <taxon>Pseudomonadati</taxon>
        <taxon>Pseudomonadota</taxon>
        <taxon>Alphaproteobacteria</taxon>
        <taxon>Rhodobacterales</taxon>
        <taxon>Paracoccaceae</taxon>
        <taxon>Mangrovicoccus</taxon>
    </lineage>
</organism>
<keyword evidence="3 7" id="KW-0812">Transmembrane</keyword>
<feature type="transmembrane region" description="Helical" evidence="7">
    <location>
        <begin position="82"/>
        <end position="103"/>
    </location>
</feature>
<protein>
    <submittedName>
        <fullName evidence="8">Sodium/solute symporter</fullName>
    </submittedName>
</protein>
<dbReference type="PANTHER" id="PTHR11819">
    <property type="entry name" value="SOLUTE CARRIER FAMILY 5"/>
    <property type="match status" value="1"/>
</dbReference>
<dbReference type="InterPro" id="IPR001734">
    <property type="entry name" value="Na/solute_symporter"/>
</dbReference>
<dbReference type="GO" id="GO:0005886">
    <property type="term" value="C:plasma membrane"/>
    <property type="evidence" value="ECO:0007669"/>
    <property type="project" value="TreeGrafter"/>
</dbReference>
<dbReference type="Proteomes" id="UP000609121">
    <property type="component" value="Unassembled WGS sequence"/>
</dbReference>
<keyword evidence="5 7" id="KW-0472">Membrane</keyword>
<feature type="transmembrane region" description="Helical" evidence="7">
    <location>
        <begin position="508"/>
        <end position="526"/>
    </location>
</feature>
<evidence type="ECO:0000256" key="5">
    <source>
        <dbReference type="ARBA" id="ARBA00023136"/>
    </source>
</evidence>